<dbReference type="EMBL" id="JAZHBO010000001">
    <property type="protein sequence ID" value="MEF2155569.1"/>
    <property type="molecule type" value="Genomic_DNA"/>
</dbReference>
<evidence type="ECO:0000313" key="4">
    <source>
        <dbReference type="EMBL" id="MEF2155569.1"/>
    </source>
</evidence>
<dbReference type="Gene3D" id="3.30.70.270">
    <property type="match status" value="1"/>
</dbReference>
<dbReference type="SUPFAM" id="SSF56672">
    <property type="entry name" value="DNA/RNA polymerases"/>
    <property type="match status" value="1"/>
</dbReference>
<dbReference type="CDD" id="cd03468">
    <property type="entry name" value="PolY_like"/>
    <property type="match status" value="1"/>
</dbReference>
<evidence type="ECO:0000259" key="3">
    <source>
        <dbReference type="Pfam" id="PF00817"/>
    </source>
</evidence>
<dbReference type="Pfam" id="PF00817">
    <property type="entry name" value="IMS"/>
    <property type="match status" value="1"/>
</dbReference>
<dbReference type="Proteomes" id="UP001356170">
    <property type="component" value="Unassembled WGS sequence"/>
</dbReference>
<reference evidence="4 5" key="1">
    <citation type="submission" date="2024-01" db="EMBL/GenBank/DDBJ databases">
        <title>Novel species of the genus Luteimonas isolated from rivers.</title>
        <authorList>
            <person name="Lu H."/>
        </authorList>
    </citation>
    <scope>NUCLEOTIDE SEQUENCE [LARGE SCALE GENOMIC DNA]</scope>
    <source>
        <strain evidence="4 5">FXH3W</strain>
    </source>
</reference>
<comment type="caution">
    <text evidence="4">The sequence shown here is derived from an EMBL/GenBank/DDBJ whole genome shotgun (WGS) entry which is preliminary data.</text>
</comment>
<dbReference type="PANTHER" id="PTHR35369:SF2">
    <property type="entry name" value="BLR3025 PROTEIN"/>
    <property type="match status" value="1"/>
</dbReference>
<evidence type="ECO:0000256" key="2">
    <source>
        <dbReference type="ARBA" id="ARBA00022763"/>
    </source>
</evidence>
<dbReference type="Gene3D" id="3.40.1170.60">
    <property type="match status" value="1"/>
</dbReference>
<comment type="similarity">
    <text evidence="1">Belongs to the DNA polymerase type-Y family.</text>
</comment>
<protein>
    <submittedName>
        <fullName evidence="4">DNA polymerase Y family protein</fullName>
    </submittedName>
</protein>
<gene>
    <name evidence="4" type="ORF">V3390_04885</name>
</gene>
<name>A0ABU7V166_9GAMM</name>
<keyword evidence="2" id="KW-0227">DNA damage</keyword>
<evidence type="ECO:0000256" key="1">
    <source>
        <dbReference type="ARBA" id="ARBA00010945"/>
    </source>
</evidence>
<dbReference type="RefSeq" id="WP_331689245.1">
    <property type="nucleotide sequence ID" value="NZ_JAZHBN010000002.1"/>
</dbReference>
<feature type="domain" description="UmuC" evidence="3">
    <location>
        <begin position="17"/>
        <end position="150"/>
    </location>
</feature>
<sequence length="480" mass="53738">MHWACLYLPHLALDAVLRNHPDPERPLVLVTGPTQKRVLAAVNPAAQAAGLRPGMGLASAQAIVADFGCVEYDPAQAEHWRQFLAAWAYRFSSQVCTAFDQAIVLEVEGSLRLFGPWPRLRSRLRDELQQLGFRHHLVAAPNPFAARVLANAHADFAVGDGHLHSALGQLPLEHAGLDPAVVESLSRMGLRRLQQVLDLPRPSLAKRFSSALLHHLDELLGTRETPLTFYRPPDRFDLRMEFDHEIESSQALLFPLRRLTGDLAAYLAGRDGGVQHFDILLEHESVPATPVRVGLLSPQRESAALFEFSKGRLEAARVPAPVRGMRLVANELPPFVPASRDLFDLRPAQAIGWDALLERLRARLGDESVCRLTPFPDHRPEQAWRSRVRESDPHYPTTDAAAIPARPAWLLQQPVLLRDTRVEYLNGPERIESGWWDGDGIRRDYYRVRTSQGQQAWVWCPAGMQPGADGFGFMLHGWFA</sequence>
<accession>A0ABU7V166</accession>
<dbReference type="InterPro" id="IPR001126">
    <property type="entry name" value="UmuC"/>
</dbReference>
<proteinExistence type="inferred from homology"/>
<organism evidence="4 5">
    <name type="scientific">Aquilutibacter rugosus</name>
    <dbReference type="NCBI Taxonomy" id="3115820"/>
    <lineage>
        <taxon>Bacteria</taxon>
        <taxon>Pseudomonadati</taxon>
        <taxon>Pseudomonadota</taxon>
        <taxon>Gammaproteobacteria</taxon>
        <taxon>Lysobacterales</taxon>
        <taxon>Lysobacteraceae</taxon>
        <taxon>Aquilutibacter</taxon>
    </lineage>
</organism>
<evidence type="ECO:0000313" key="5">
    <source>
        <dbReference type="Proteomes" id="UP001356170"/>
    </source>
</evidence>
<dbReference type="InterPro" id="IPR050356">
    <property type="entry name" value="SulA_CellDiv_inhibitor"/>
</dbReference>
<keyword evidence="5" id="KW-1185">Reference proteome</keyword>
<dbReference type="InterPro" id="IPR043128">
    <property type="entry name" value="Rev_trsase/Diguanyl_cyclase"/>
</dbReference>
<dbReference type="PANTHER" id="PTHR35369">
    <property type="entry name" value="BLR3025 PROTEIN-RELATED"/>
    <property type="match status" value="1"/>
</dbReference>
<dbReference type="InterPro" id="IPR043502">
    <property type="entry name" value="DNA/RNA_pol_sf"/>
</dbReference>